<accession>A0ABQ2ULG6</accession>
<dbReference type="Proteomes" id="UP000649573">
    <property type="component" value="Unassembled WGS sequence"/>
</dbReference>
<name>A0ABQ2ULG6_9PSEU</name>
<sequence>MLRPAVVLLGRATAPQAQIELPFPCVWVVPWSRADGVSPLQNTLTLTAITTDDELLGSLAEDGSISNLRIGGTPTHHMRPGLPHDGHIAEFLMKSKSVLR</sequence>
<gene>
    <name evidence="1" type="ORF">GCM10010178_40130</name>
</gene>
<keyword evidence="2" id="KW-1185">Reference proteome</keyword>
<protein>
    <submittedName>
        <fullName evidence="1">Uncharacterized protein</fullName>
    </submittedName>
</protein>
<evidence type="ECO:0000313" key="1">
    <source>
        <dbReference type="EMBL" id="GGU43564.1"/>
    </source>
</evidence>
<proteinExistence type="predicted"/>
<comment type="caution">
    <text evidence="1">The sequence shown here is derived from an EMBL/GenBank/DDBJ whole genome shotgun (WGS) entry which is preliminary data.</text>
</comment>
<evidence type="ECO:0000313" key="2">
    <source>
        <dbReference type="Proteomes" id="UP000649573"/>
    </source>
</evidence>
<reference evidence="2" key="1">
    <citation type="journal article" date="2019" name="Int. J. Syst. Evol. Microbiol.">
        <title>The Global Catalogue of Microorganisms (GCM) 10K type strain sequencing project: providing services to taxonomists for standard genome sequencing and annotation.</title>
        <authorList>
            <consortium name="The Broad Institute Genomics Platform"/>
            <consortium name="The Broad Institute Genome Sequencing Center for Infectious Disease"/>
            <person name="Wu L."/>
            <person name="Ma J."/>
        </authorList>
    </citation>
    <scope>NUCLEOTIDE SEQUENCE [LARGE SCALE GENOMIC DNA]</scope>
    <source>
        <strain evidence="2">JCM 3296</strain>
    </source>
</reference>
<organism evidence="1 2">
    <name type="scientific">Lentzea flava</name>
    <dbReference type="NCBI Taxonomy" id="103732"/>
    <lineage>
        <taxon>Bacteria</taxon>
        <taxon>Bacillati</taxon>
        <taxon>Actinomycetota</taxon>
        <taxon>Actinomycetes</taxon>
        <taxon>Pseudonocardiales</taxon>
        <taxon>Pseudonocardiaceae</taxon>
        <taxon>Lentzea</taxon>
    </lineage>
</organism>
<dbReference type="EMBL" id="BMRE01000016">
    <property type="protein sequence ID" value="GGU43564.1"/>
    <property type="molecule type" value="Genomic_DNA"/>
</dbReference>